<feature type="transmembrane region" description="Helical" evidence="1">
    <location>
        <begin position="20"/>
        <end position="38"/>
    </location>
</feature>
<sequence>MIGEGKEREETAEFDVRRFFRFFLIGAGVCAFYIIFSIDERMSNRVIDGLFIGGLIPFLWGSILLAKWAGSFELITYACGKLFRRRKARKEAGRQGNGKPASGAGRGPATYHEYLLEQDQNTKRWFPEPMTAGGIYLVASVAVMFSIL</sequence>
<keyword evidence="1" id="KW-0472">Membrane</keyword>
<accession>A0A9D1A3U7</accession>
<evidence type="ECO:0000313" key="2">
    <source>
        <dbReference type="EMBL" id="HIR05197.1"/>
    </source>
</evidence>
<dbReference type="AlphaFoldDB" id="A0A9D1A3U7"/>
<protein>
    <submittedName>
        <fullName evidence="2">DUF3899 domain-containing protein</fullName>
    </submittedName>
</protein>
<gene>
    <name evidence="2" type="ORF">IAB28_04450</name>
</gene>
<evidence type="ECO:0000313" key="3">
    <source>
        <dbReference type="Proteomes" id="UP000824250"/>
    </source>
</evidence>
<evidence type="ECO:0000256" key="1">
    <source>
        <dbReference type="SAM" id="Phobius"/>
    </source>
</evidence>
<organism evidence="2 3">
    <name type="scientific">Candidatus Copromonas faecavium</name>
    <name type="common">nom. illeg.</name>
    <dbReference type="NCBI Taxonomy" id="2840740"/>
    <lineage>
        <taxon>Bacteria</taxon>
        <taxon>Bacillati</taxon>
        <taxon>Bacillota</taxon>
        <taxon>Clostridia</taxon>
        <taxon>Lachnospirales</taxon>
        <taxon>Lachnospiraceae</taxon>
        <taxon>Candidatus Copromonas (nom. illeg.)</taxon>
    </lineage>
</organism>
<feature type="transmembrane region" description="Helical" evidence="1">
    <location>
        <begin position="58"/>
        <end position="80"/>
    </location>
</feature>
<reference evidence="2" key="2">
    <citation type="journal article" date="2021" name="PeerJ">
        <title>Extensive microbial diversity within the chicken gut microbiome revealed by metagenomics and culture.</title>
        <authorList>
            <person name="Gilroy R."/>
            <person name="Ravi A."/>
            <person name="Getino M."/>
            <person name="Pursley I."/>
            <person name="Horton D.L."/>
            <person name="Alikhan N.F."/>
            <person name="Baker D."/>
            <person name="Gharbi K."/>
            <person name="Hall N."/>
            <person name="Watson M."/>
            <person name="Adriaenssens E.M."/>
            <person name="Foster-Nyarko E."/>
            <person name="Jarju S."/>
            <person name="Secka A."/>
            <person name="Antonio M."/>
            <person name="Oren A."/>
            <person name="Chaudhuri R.R."/>
            <person name="La Ragione R."/>
            <person name="Hildebrand F."/>
            <person name="Pallen M.J."/>
        </authorList>
    </citation>
    <scope>NUCLEOTIDE SEQUENCE</scope>
    <source>
        <strain evidence="2">CHK180-2868</strain>
    </source>
</reference>
<keyword evidence="1" id="KW-1133">Transmembrane helix</keyword>
<dbReference type="Proteomes" id="UP000824250">
    <property type="component" value="Unassembled WGS sequence"/>
</dbReference>
<keyword evidence="1" id="KW-0812">Transmembrane</keyword>
<reference evidence="2" key="1">
    <citation type="submission" date="2020-10" db="EMBL/GenBank/DDBJ databases">
        <authorList>
            <person name="Gilroy R."/>
        </authorList>
    </citation>
    <scope>NUCLEOTIDE SEQUENCE</scope>
    <source>
        <strain evidence="2">CHK180-2868</strain>
    </source>
</reference>
<name>A0A9D1A3U7_9FIRM</name>
<proteinExistence type="predicted"/>
<dbReference type="EMBL" id="DVGC01000025">
    <property type="protein sequence ID" value="HIR05197.1"/>
    <property type="molecule type" value="Genomic_DNA"/>
</dbReference>
<comment type="caution">
    <text evidence="2">The sequence shown here is derived from an EMBL/GenBank/DDBJ whole genome shotgun (WGS) entry which is preliminary data.</text>
</comment>
<feature type="transmembrane region" description="Helical" evidence="1">
    <location>
        <begin position="130"/>
        <end position="147"/>
    </location>
</feature>